<dbReference type="PANTHER" id="PTHR24221:SF654">
    <property type="entry name" value="ATP-BINDING CASSETTE SUB-FAMILY B MEMBER 6"/>
    <property type="match status" value="1"/>
</dbReference>
<dbReference type="SUPFAM" id="SSF52540">
    <property type="entry name" value="P-loop containing nucleoside triphosphate hydrolases"/>
    <property type="match status" value="1"/>
</dbReference>
<dbReference type="InterPro" id="IPR027417">
    <property type="entry name" value="P-loop_NTPase"/>
</dbReference>
<name>A0A645AYZ4_9ZZZZ</name>
<proteinExistence type="predicted"/>
<gene>
    <name evidence="1" type="ORF">SDC9_105190</name>
</gene>
<dbReference type="GO" id="GO:0005524">
    <property type="term" value="F:ATP binding"/>
    <property type="evidence" value="ECO:0007669"/>
    <property type="project" value="UniProtKB-KW"/>
</dbReference>
<accession>A0A645AYZ4</accession>
<dbReference type="Gene3D" id="3.40.50.300">
    <property type="entry name" value="P-loop containing nucleotide triphosphate hydrolases"/>
    <property type="match status" value="1"/>
</dbReference>
<dbReference type="GO" id="GO:0042626">
    <property type="term" value="F:ATPase-coupled transmembrane transporter activity"/>
    <property type="evidence" value="ECO:0007669"/>
    <property type="project" value="TreeGrafter"/>
</dbReference>
<dbReference type="AlphaFoldDB" id="A0A645AYZ4"/>
<dbReference type="EMBL" id="VSSQ01016723">
    <property type="protein sequence ID" value="MPM58359.1"/>
    <property type="molecule type" value="Genomic_DNA"/>
</dbReference>
<comment type="caution">
    <text evidence="1">The sequence shown here is derived from an EMBL/GenBank/DDBJ whole genome shotgun (WGS) entry which is preliminary data.</text>
</comment>
<keyword evidence="1" id="KW-0547">Nucleotide-binding</keyword>
<dbReference type="PANTHER" id="PTHR24221">
    <property type="entry name" value="ATP-BINDING CASSETTE SUB-FAMILY B"/>
    <property type="match status" value="1"/>
</dbReference>
<protein>
    <submittedName>
        <fullName evidence="1">Putative ABC transporter ATP-binding protein</fullName>
    </submittedName>
</protein>
<dbReference type="InterPro" id="IPR039421">
    <property type="entry name" value="Type_1_exporter"/>
</dbReference>
<keyword evidence="1" id="KW-0067">ATP-binding</keyword>
<sequence>MLSLMKGRTCFFIAHRLSTIRDADTIMVIGDGEILERGTHKELMEKRERYYEMVMSQLGLDA</sequence>
<evidence type="ECO:0000313" key="1">
    <source>
        <dbReference type="EMBL" id="MPM58359.1"/>
    </source>
</evidence>
<reference evidence="1" key="1">
    <citation type="submission" date="2019-08" db="EMBL/GenBank/DDBJ databases">
        <authorList>
            <person name="Kucharzyk K."/>
            <person name="Murdoch R.W."/>
            <person name="Higgins S."/>
            <person name="Loffler F."/>
        </authorList>
    </citation>
    <scope>NUCLEOTIDE SEQUENCE</scope>
</reference>
<organism evidence="1">
    <name type="scientific">bioreactor metagenome</name>
    <dbReference type="NCBI Taxonomy" id="1076179"/>
    <lineage>
        <taxon>unclassified sequences</taxon>
        <taxon>metagenomes</taxon>
        <taxon>ecological metagenomes</taxon>
    </lineage>
</organism>